<name>A0A7L8ZLU6_9CAUD</name>
<gene>
    <name evidence="1" type="ORF">pEaSNUABM12_00529</name>
</gene>
<organism evidence="1 2">
    <name type="scientific">Erwinia phage pEa_SNUABM_12</name>
    <dbReference type="NCBI Taxonomy" id="2768773"/>
    <lineage>
        <taxon>Viruses</taxon>
        <taxon>Duplodnaviria</taxon>
        <taxon>Heunggongvirae</taxon>
        <taxon>Uroviricota</taxon>
        <taxon>Caudoviricetes</taxon>
        <taxon>Eneladusvirus</taxon>
        <taxon>Eneladusvirus BF</taxon>
    </lineage>
</organism>
<dbReference type="Proteomes" id="UP000594095">
    <property type="component" value="Genome"/>
</dbReference>
<dbReference type="EMBL" id="MT939486">
    <property type="protein sequence ID" value="QOI71446.1"/>
    <property type="molecule type" value="Genomic_DNA"/>
</dbReference>
<proteinExistence type="predicted"/>
<accession>A0A7L8ZLU6</accession>
<evidence type="ECO:0000313" key="1">
    <source>
        <dbReference type="EMBL" id="QOI71446.1"/>
    </source>
</evidence>
<sequence>MSKFFVVRVQTNSDYNHIRMDKWNTPVRTNIFSECTNFESKESALEMIEKFMLVSTFYPHEVLCCDLENNPPVSVVATCTFVKKKNGKFGLQVQDLTVGESHRSS</sequence>
<evidence type="ECO:0000313" key="2">
    <source>
        <dbReference type="Proteomes" id="UP000594095"/>
    </source>
</evidence>
<protein>
    <submittedName>
        <fullName evidence="1">Uncharacterized protein</fullName>
    </submittedName>
</protein>
<reference evidence="1 2" key="1">
    <citation type="submission" date="2020-08" db="EMBL/GenBank/DDBJ databases">
        <title>Complete genome sequence of Erwinia phage pEa_SNUABM_12.</title>
        <authorList>
            <person name="Kim S.G."/>
            <person name="Lee S.B."/>
            <person name="Park S.C."/>
        </authorList>
    </citation>
    <scope>NUCLEOTIDE SEQUENCE [LARGE SCALE GENOMIC DNA]</scope>
</reference>